<dbReference type="GO" id="GO:0004252">
    <property type="term" value="F:serine-type endopeptidase activity"/>
    <property type="evidence" value="ECO:0007669"/>
    <property type="project" value="InterPro"/>
</dbReference>
<sequence>MSIQLKLTLSVVAIGIVSLTSLQPVYAQSPAPNRAQKTLPSNLGQPRQRSAAPPSKSDIGANVPDRQNLPENINGALRRILSLHNTDRTAALNELRSPKQQLPLLLDARKERPLVDIYLDGKISLKKAVALLQQRGFTVKATSTYRRGVIEGYIPLERAGEIARLGGLRSVAAAYAPVRNIGAVTSEAVSVQKIQPVQDLGFQGAGIKIGVLSDSYNTSFSTTTAEDDIATGDLPGPGNPDGNTTPVTVLEEFEGGADEGRAILQLVHDIAPKADLGFATAFSGEVEFANNIIRLRNEFGADVIVDDVIYFDEPFFEDGVIAQAVNFVASSGAAYFSSAGNNSRTGLDTNFKPVSRSTVQQLKDQGLTNIDLSQVPSSIAKNFHNFGTGPIPVVTQQVISSGGPIVFQWDEPFNAGLVKTDYNLLIFSTTGDYLGSVSGIDKNLSTDQPLEIVFPFGNFQLAIAKANNGPANRLRYVYLGNGSSFDSTPVLDGPTTYGHAVARGGQAVGAVFFGLPKLPEDFSSRGPSTILFDVAGNRLGTPDLRNVPQIAGVDGVSTTFFSGPPGPSGFPQFFGTSAAAPNVAGVAALVLEAAGGPGSVSPQKLYRTLQATATRLPLDLSRAFSKATFAEGKILAVGGDFEGTFDANFFRLSLKSGAGKNISTVSIDLNPTGTGLNGVVFAPQFGTLVGNYGGSFVPDPNTGIVALDTTTSADNRVLTVTFDANEFQPGSFINFNVNRVFAGENPFFLPGGNADVLQNAIVTVNFSDGSASVTKFKNVFDTTSFNFYTGAGLVNAQKAVDAIQQ</sequence>
<dbReference type="STRING" id="1183438.GKIL_1884"/>
<reference evidence="6 7" key="1">
    <citation type="journal article" date="2013" name="PLoS ONE">
        <title>Cultivation and Complete Genome Sequencing of Gloeobacter kilaueensis sp. nov., from a Lava Cave in Kilauea Caldera, Hawai'i.</title>
        <authorList>
            <person name="Saw J.H."/>
            <person name="Schatz M."/>
            <person name="Brown M.V."/>
            <person name="Kunkel D.D."/>
            <person name="Foster J.S."/>
            <person name="Shick H."/>
            <person name="Christensen S."/>
            <person name="Hou S."/>
            <person name="Wan X."/>
            <person name="Donachie S.P."/>
        </authorList>
    </citation>
    <scope>NUCLEOTIDE SEQUENCE [LARGE SCALE GENOMIC DNA]</scope>
    <source>
        <strain evidence="7">JS</strain>
    </source>
</reference>
<dbReference type="EMBL" id="CP003587">
    <property type="protein sequence ID" value="AGY58130.1"/>
    <property type="molecule type" value="Genomic_DNA"/>
</dbReference>
<evidence type="ECO:0000256" key="1">
    <source>
        <dbReference type="ARBA" id="ARBA00022670"/>
    </source>
</evidence>
<keyword evidence="3" id="KW-0720">Serine protease</keyword>
<dbReference type="InterPro" id="IPR023828">
    <property type="entry name" value="Peptidase_S8_Ser-AS"/>
</dbReference>
<dbReference type="GO" id="GO:0006508">
    <property type="term" value="P:proteolysis"/>
    <property type="evidence" value="ECO:0007669"/>
    <property type="project" value="UniProtKB-KW"/>
</dbReference>
<dbReference type="eggNOG" id="COG2931">
    <property type="taxonomic scope" value="Bacteria"/>
</dbReference>
<feature type="region of interest" description="Disordered" evidence="4">
    <location>
        <begin position="31"/>
        <end position="68"/>
    </location>
</feature>
<keyword evidence="7" id="KW-1185">Reference proteome</keyword>
<proteinExistence type="predicted"/>
<gene>
    <name evidence="6" type="ORF">GKIL_1884</name>
</gene>
<evidence type="ECO:0000313" key="6">
    <source>
        <dbReference type="EMBL" id="AGY58130.1"/>
    </source>
</evidence>
<dbReference type="Proteomes" id="UP000017396">
    <property type="component" value="Chromosome"/>
</dbReference>
<evidence type="ECO:0000256" key="4">
    <source>
        <dbReference type="SAM" id="MobiDB-lite"/>
    </source>
</evidence>
<dbReference type="InterPro" id="IPR036852">
    <property type="entry name" value="Peptidase_S8/S53_dom_sf"/>
</dbReference>
<evidence type="ECO:0000313" key="7">
    <source>
        <dbReference type="Proteomes" id="UP000017396"/>
    </source>
</evidence>
<dbReference type="PATRIC" id="fig|1183438.3.peg.1846"/>
<dbReference type="PRINTS" id="PR00723">
    <property type="entry name" value="SUBTILISIN"/>
</dbReference>
<dbReference type="Gene3D" id="3.40.50.200">
    <property type="entry name" value="Peptidase S8/S53 domain"/>
    <property type="match status" value="1"/>
</dbReference>
<feature type="compositionally biased region" description="Polar residues" evidence="4">
    <location>
        <begin position="35"/>
        <end position="48"/>
    </location>
</feature>
<keyword evidence="1" id="KW-0645">Protease</keyword>
<dbReference type="RefSeq" id="WP_023173255.1">
    <property type="nucleotide sequence ID" value="NC_022600.1"/>
</dbReference>
<protein>
    <recommendedName>
        <fullName evidence="5">Peptidase S8/S53 domain-containing protein</fullName>
    </recommendedName>
</protein>
<feature type="domain" description="Peptidase S8/S53" evidence="5">
    <location>
        <begin position="520"/>
        <end position="616"/>
    </location>
</feature>
<evidence type="ECO:0000256" key="3">
    <source>
        <dbReference type="ARBA" id="ARBA00022825"/>
    </source>
</evidence>
<evidence type="ECO:0000256" key="2">
    <source>
        <dbReference type="ARBA" id="ARBA00022801"/>
    </source>
</evidence>
<accession>U5QKA8</accession>
<dbReference type="Pfam" id="PF00082">
    <property type="entry name" value="Peptidase_S8"/>
    <property type="match status" value="1"/>
</dbReference>
<evidence type="ECO:0000259" key="5">
    <source>
        <dbReference type="Pfam" id="PF00082"/>
    </source>
</evidence>
<keyword evidence="2" id="KW-0378">Hydrolase</keyword>
<dbReference type="PROSITE" id="PS00138">
    <property type="entry name" value="SUBTILASE_SER"/>
    <property type="match status" value="1"/>
</dbReference>
<dbReference type="KEGG" id="glj:GKIL_1884"/>
<name>U5QKA8_GLOK1</name>
<dbReference type="CDD" id="cd05562">
    <property type="entry name" value="Peptidases_S53_like"/>
    <property type="match status" value="1"/>
</dbReference>
<organism evidence="6 7">
    <name type="scientific">Gloeobacter kilaueensis (strain ATCC BAA-2537 / CCAP 1431/1 / ULC 316 / JS1)</name>
    <dbReference type="NCBI Taxonomy" id="1183438"/>
    <lineage>
        <taxon>Bacteria</taxon>
        <taxon>Bacillati</taxon>
        <taxon>Cyanobacteriota</taxon>
        <taxon>Cyanophyceae</taxon>
        <taxon>Gloeobacterales</taxon>
        <taxon>Gloeobacteraceae</taxon>
        <taxon>Gloeobacter</taxon>
    </lineage>
</organism>
<dbReference type="AlphaFoldDB" id="U5QKA8"/>
<dbReference type="InterPro" id="IPR034075">
    <property type="entry name" value="Glr3161-like_dom"/>
</dbReference>
<dbReference type="InterPro" id="IPR015500">
    <property type="entry name" value="Peptidase_S8_subtilisin-rel"/>
</dbReference>
<dbReference type="HOGENOM" id="CLU_315622_0_0_3"/>
<dbReference type="SUPFAM" id="SSF52743">
    <property type="entry name" value="Subtilisin-like"/>
    <property type="match status" value="1"/>
</dbReference>
<dbReference type="InterPro" id="IPR000209">
    <property type="entry name" value="Peptidase_S8/S53_dom"/>
</dbReference>